<proteinExistence type="predicted"/>
<reference evidence="2" key="1">
    <citation type="submission" date="2019-06" db="EMBL/GenBank/DDBJ databases">
        <authorList>
            <person name="Zheng W."/>
        </authorList>
    </citation>
    <scope>NUCLEOTIDE SEQUENCE</scope>
    <source>
        <strain evidence="2">QDHG01</strain>
    </source>
</reference>
<dbReference type="EMBL" id="RRYP01011052">
    <property type="protein sequence ID" value="TNV77989.1"/>
    <property type="molecule type" value="Genomic_DNA"/>
</dbReference>
<feature type="chain" id="PRO_5035206991" evidence="1">
    <location>
        <begin position="17"/>
        <end position="405"/>
    </location>
</feature>
<organism evidence="2 3">
    <name type="scientific">Halteria grandinella</name>
    <dbReference type="NCBI Taxonomy" id="5974"/>
    <lineage>
        <taxon>Eukaryota</taxon>
        <taxon>Sar</taxon>
        <taxon>Alveolata</taxon>
        <taxon>Ciliophora</taxon>
        <taxon>Intramacronucleata</taxon>
        <taxon>Spirotrichea</taxon>
        <taxon>Stichotrichia</taxon>
        <taxon>Sporadotrichida</taxon>
        <taxon>Halteriidae</taxon>
        <taxon>Halteria</taxon>
    </lineage>
</organism>
<evidence type="ECO:0000256" key="1">
    <source>
        <dbReference type="SAM" id="SignalP"/>
    </source>
</evidence>
<evidence type="ECO:0000313" key="3">
    <source>
        <dbReference type="Proteomes" id="UP000785679"/>
    </source>
</evidence>
<gene>
    <name evidence="2" type="ORF">FGO68_gene12379</name>
</gene>
<protein>
    <submittedName>
        <fullName evidence="2">Uncharacterized protein</fullName>
    </submittedName>
</protein>
<evidence type="ECO:0000313" key="2">
    <source>
        <dbReference type="EMBL" id="TNV77989.1"/>
    </source>
</evidence>
<keyword evidence="1" id="KW-0732">Signal</keyword>
<sequence>MKSVLLFASLLAISFTQNITLEVNSEPTFLLASDGQSDIYYGPIKQYLKSAANNSLERFVDVNELKELVVNLKFKPTAMEYCYMSQILYVCMGESSGDGENDGFIAAFKLKNEDGKTLTVKTAPDVYTIRPVHKDKEVYMRCNGKAGGSSMKLDKFGNLIFLARDGQGIMKIPHHDLDLVFNLPPRPQLSNLRINVTCEDVYTSDSTQYATDIQGITIEREYLYWTNNLTGSDANHTSAVAKAFVEPFIKQIPLQTFQVTSDIGAGAVSANSAFLFFQIGETIQGINKHGYTSLYFNLGIPMNNLTSIVTYRDDLIFTIENGALTYLDVSHLSFNVQNPQQPVSVVKKGMIFNMLPNGMKIDSIVVAAKEQGHAVSAFIEENNGMIVKASIFLSAAVLLICNYLI</sequence>
<dbReference type="Proteomes" id="UP000785679">
    <property type="component" value="Unassembled WGS sequence"/>
</dbReference>
<feature type="signal peptide" evidence="1">
    <location>
        <begin position="1"/>
        <end position="16"/>
    </location>
</feature>
<keyword evidence="3" id="KW-1185">Reference proteome</keyword>
<dbReference type="AlphaFoldDB" id="A0A8J8T0T3"/>
<accession>A0A8J8T0T3</accession>
<name>A0A8J8T0T3_HALGN</name>
<comment type="caution">
    <text evidence="2">The sequence shown here is derived from an EMBL/GenBank/DDBJ whole genome shotgun (WGS) entry which is preliminary data.</text>
</comment>